<gene>
    <name evidence="1" type="ORF">ANE_LOCUS26993</name>
</gene>
<dbReference type="EMBL" id="CABITT030000008">
    <property type="protein sequence ID" value="VVB16549.1"/>
    <property type="molecule type" value="Genomic_DNA"/>
</dbReference>
<organism evidence="1 2">
    <name type="scientific">Arabis nemorensis</name>
    <dbReference type="NCBI Taxonomy" id="586526"/>
    <lineage>
        <taxon>Eukaryota</taxon>
        <taxon>Viridiplantae</taxon>
        <taxon>Streptophyta</taxon>
        <taxon>Embryophyta</taxon>
        <taxon>Tracheophyta</taxon>
        <taxon>Spermatophyta</taxon>
        <taxon>Magnoliopsida</taxon>
        <taxon>eudicotyledons</taxon>
        <taxon>Gunneridae</taxon>
        <taxon>Pentapetalae</taxon>
        <taxon>rosids</taxon>
        <taxon>malvids</taxon>
        <taxon>Brassicales</taxon>
        <taxon>Brassicaceae</taxon>
        <taxon>Arabideae</taxon>
        <taxon>Arabis</taxon>
    </lineage>
</organism>
<evidence type="ECO:0000313" key="1">
    <source>
        <dbReference type="EMBL" id="VVB16549.1"/>
    </source>
</evidence>
<evidence type="ECO:0000313" key="2">
    <source>
        <dbReference type="Proteomes" id="UP000489600"/>
    </source>
</evidence>
<name>A0A565CSD6_9BRAS</name>
<keyword evidence="2" id="KW-1185">Reference proteome</keyword>
<dbReference type="Proteomes" id="UP000489600">
    <property type="component" value="Unassembled WGS sequence"/>
</dbReference>
<dbReference type="AlphaFoldDB" id="A0A565CSD6"/>
<accession>A0A565CSD6</accession>
<comment type="caution">
    <text evidence="1">The sequence shown here is derived from an EMBL/GenBank/DDBJ whole genome shotgun (WGS) entry which is preliminary data.</text>
</comment>
<protein>
    <submittedName>
        <fullName evidence="1">Uncharacterized protein</fullName>
    </submittedName>
</protein>
<reference evidence="1" key="1">
    <citation type="submission" date="2019-07" db="EMBL/GenBank/DDBJ databases">
        <authorList>
            <person name="Dittberner H."/>
        </authorList>
    </citation>
    <scope>NUCLEOTIDE SEQUENCE [LARGE SCALE GENOMIC DNA]</scope>
</reference>
<sequence>MEIGGKITRQSFSFSPKKVALAAQEQNSDLALSGGRPSLAMRRLVLDKEGSLDFFVFSIPDLCDLVSVSSVVLRIRLMLSWPVAEEVGSGDKPVEFPAYVGWRFGWLGFLMLLASRCPWP</sequence>
<proteinExistence type="predicted"/>